<dbReference type="Proteomes" id="UP000675379">
    <property type="component" value="Unassembled WGS sequence"/>
</dbReference>
<dbReference type="CDD" id="cd04693">
    <property type="entry name" value="NUDIX_Hydrolase"/>
    <property type="match status" value="1"/>
</dbReference>
<evidence type="ECO:0000256" key="1">
    <source>
        <dbReference type="ARBA" id="ARBA00022801"/>
    </source>
</evidence>
<dbReference type="Pfam" id="PF00293">
    <property type="entry name" value="NUDIX"/>
    <property type="match status" value="1"/>
</dbReference>
<keyword evidence="1" id="KW-0378">Hydrolase</keyword>
<dbReference type="InterPro" id="IPR015797">
    <property type="entry name" value="NUDIX_hydrolase-like_dom_sf"/>
</dbReference>
<dbReference type="InterPro" id="IPR020084">
    <property type="entry name" value="NUDIX_hydrolase_CS"/>
</dbReference>
<proteinExistence type="predicted"/>
<sequence>MTENEGEEIWDIYDRERNPTGRFHRRGEPLAEGDCHLVVHVLIFSSDHRLLIQRRQPWKRGWPNRWDVSAAGAALAGETSRQAAEREIREELGVQLELSSHWPRFTVNFPQGFDDFWFLEEDIPMAELHPQPSEVAEVRWVNEEELRDLVRRKQFVPFYWAEDFFRLRFQQGAISREEG</sequence>
<dbReference type="SUPFAM" id="SSF55811">
    <property type="entry name" value="Nudix"/>
    <property type="match status" value="1"/>
</dbReference>
<organism evidence="3 4">
    <name type="scientific">Proteiniclasticum sediminis</name>
    <dbReference type="NCBI Taxonomy" id="2804028"/>
    <lineage>
        <taxon>Bacteria</taxon>
        <taxon>Bacillati</taxon>
        <taxon>Bacillota</taxon>
        <taxon>Clostridia</taxon>
        <taxon>Eubacteriales</taxon>
        <taxon>Clostridiaceae</taxon>
        <taxon>Proteiniclasticum</taxon>
    </lineage>
</organism>
<dbReference type="InterPro" id="IPR000086">
    <property type="entry name" value="NUDIX_hydrolase_dom"/>
</dbReference>
<dbReference type="Gene3D" id="3.90.79.10">
    <property type="entry name" value="Nucleoside Triphosphate Pyrophosphohydrolase"/>
    <property type="match status" value="1"/>
</dbReference>
<feature type="domain" description="Nudix hydrolase" evidence="2">
    <location>
        <begin position="34"/>
        <end position="163"/>
    </location>
</feature>
<dbReference type="PROSITE" id="PS00893">
    <property type="entry name" value="NUDIX_BOX"/>
    <property type="match status" value="1"/>
</dbReference>
<gene>
    <name evidence="3" type="ORF">KCG48_06860</name>
</gene>
<protein>
    <submittedName>
        <fullName evidence="3">NUDIX domain-containing protein</fullName>
    </submittedName>
</protein>
<evidence type="ECO:0000259" key="2">
    <source>
        <dbReference type="PROSITE" id="PS51462"/>
    </source>
</evidence>
<evidence type="ECO:0000313" key="3">
    <source>
        <dbReference type="EMBL" id="MBR0576060.1"/>
    </source>
</evidence>
<dbReference type="GO" id="GO:0016787">
    <property type="term" value="F:hydrolase activity"/>
    <property type="evidence" value="ECO:0007669"/>
    <property type="project" value="UniProtKB-KW"/>
</dbReference>
<dbReference type="AlphaFoldDB" id="A0A941CNX6"/>
<dbReference type="RefSeq" id="WP_211800820.1">
    <property type="nucleotide sequence ID" value="NZ_JAGSCS010000007.1"/>
</dbReference>
<reference evidence="3" key="1">
    <citation type="submission" date="2021-04" db="EMBL/GenBank/DDBJ databases">
        <title>Proteiniclasticum sedimins sp. nov., an obligate anaerobic bacterium isolated from anaerobic sludge.</title>
        <authorList>
            <person name="Liu J."/>
        </authorList>
    </citation>
    <scope>NUCLEOTIDE SEQUENCE</scope>
    <source>
        <strain evidence="3">BAD-10</strain>
    </source>
</reference>
<dbReference type="PANTHER" id="PTHR10885">
    <property type="entry name" value="ISOPENTENYL-DIPHOSPHATE DELTA-ISOMERASE"/>
    <property type="match status" value="1"/>
</dbReference>
<keyword evidence="4" id="KW-1185">Reference proteome</keyword>
<comment type="caution">
    <text evidence="3">The sequence shown here is derived from an EMBL/GenBank/DDBJ whole genome shotgun (WGS) entry which is preliminary data.</text>
</comment>
<dbReference type="EMBL" id="JAGSCS010000007">
    <property type="protein sequence ID" value="MBR0576060.1"/>
    <property type="molecule type" value="Genomic_DNA"/>
</dbReference>
<dbReference type="PROSITE" id="PS51462">
    <property type="entry name" value="NUDIX"/>
    <property type="match status" value="1"/>
</dbReference>
<accession>A0A941CNX6</accession>
<evidence type="ECO:0000313" key="4">
    <source>
        <dbReference type="Proteomes" id="UP000675379"/>
    </source>
</evidence>
<name>A0A941CNX6_9CLOT</name>
<dbReference type="PANTHER" id="PTHR10885:SF0">
    <property type="entry name" value="ISOPENTENYL-DIPHOSPHATE DELTA-ISOMERASE"/>
    <property type="match status" value="1"/>
</dbReference>